<protein>
    <submittedName>
        <fullName evidence="1">Uncharacterized protein</fullName>
    </submittedName>
</protein>
<proteinExistence type="predicted"/>
<dbReference type="Proteomes" id="UP000578819">
    <property type="component" value="Unassembled WGS sequence"/>
</dbReference>
<dbReference type="AlphaFoldDB" id="A0A7W7WPZ9"/>
<accession>A0A7W7WPZ9</accession>
<organism evidence="1 2">
    <name type="scientific">Micromonospora polyrhachis</name>
    <dbReference type="NCBI Taxonomy" id="1282883"/>
    <lineage>
        <taxon>Bacteria</taxon>
        <taxon>Bacillati</taxon>
        <taxon>Actinomycetota</taxon>
        <taxon>Actinomycetes</taxon>
        <taxon>Micromonosporales</taxon>
        <taxon>Micromonosporaceae</taxon>
        <taxon>Micromonospora</taxon>
    </lineage>
</organism>
<evidence type="ECO:0000313" key="2">
    <source>
        <dbReference type="Proteomes" id="UP000578819"/>
    </source>
</evidence>
<gene>
    <name evidence="1" type="ORF">FHR38_002700</name>
</gene>
<comment type="caution">
    <text evidence="1">The sequence shown here is derived from an EMBL/GenBank/DDBJ whole genome shotgun (WGS) entry which is preliminary data.</text>
</comment>
<sequence length="134" mass="14962">MDKVLVAITLVKDLFNGGDYDPAETHWRNARKRAAEAVNAAVIAGASVWDMALESGIHPQTLLNMVSDPAARERELVKEYRRIMKDALFIEADMRKLSGDLLKTAGDTPEARKEIATRLKLQAHEMDHLVEPVL</sequence>
<reference evidence="1 2" key="1">
    <citation type="submission" date="2020-08" db="EMBL/GenBank/DDBJ databases">
        <title>Sequencing the genomes of 1000 actinobacteria strains.</title>
        <authorList>
            <person name="Klenk H.-P."/>
        </authorList>
    </citation>
    <scope>NUCLEOTIDE SEQUENCE [LARGE SCALE GENOMIC DNA]</scope>
    <source>
        <strain evidence="1 2">DSM 45886</strain>
    </source>
</reference>
<evidence type="ECO:0000313" key="1">
    <source>
        <dbReference type="EMBL" id="MBB4958967.1"/>
    </source>
</evidence>
<dbReference type="RefSeq" id="WP_184534977.1">
    <property type="nucleotide sequence ID" value="NZ_JACHJW010000001.1"/>
</dbReference>
<name>A0A7W7WPZ9_9ACTN</name>
<dbReference type="EMBL" id="JACHJW010000001">
    <property type="protein sequence ID" value="MBB4958967.1"/>
    <property type="molecule type" value="Genomic_DNA"/>
</dbReference>
<keyword evidence="2" id="KW-1185">Reference proteome</keyword>